<dbReference type="Gene3D" id="3.90.70.80">
    <property type="match status" value="1"/>
</dbReference>
<protein>
    <recommendedName>
        <fullName evidence="3">OTU domain-containing protein</fullName>
    </recommendedName>
</protein>
<accession>A0ABV2SC06</accession>
<keyword evidence="2" id="KW-1185">Reference proteome</keyword>
<evidence type="ECO:0008006" key="3">
    <source>
        <dbReference type="Google" id="ProtNLM"/>
    </source>
</evidence>
<proteinExistence type="predicted"/>
<evidence type="ECO:0000313" key="2">
    <source>
        <dbReference type="Proteomes" id="UP001549366"/>
    </source>
</evidence>
<comment type="caution">
    <text evidence="1">The sequence shown here is derived from an EMBL/GenBank/DDBJ whole genome shotgun (WGS) entry which is preliminary data.</text>
</comment>
<reference evidence="1 2" key="1">
    <citation type="submission" date="2024-06" db="EMBL/GenBank/DDBJ databases">
        <title>Genomic Encyclopedia of Type Strains, Phase V (KMG-V): Genome sequencing to study the core and pangenomes of soil and plant-associated prokaryotes.</title>
        <authorList>
            <person name="Whitman W."/>
        </authorList>
    </citation>
    <scope>NUCLEOTIDE SEQUENCE [LARGE SCALE GENOMIC DNA]</scope>
    <source>
        <strain evidence="1 2">NE40</strain>
    </source>
</reference>
<dbReference type="Proteomes" id="UP001549366">
    <property type="component" value="Unassembled WGS sequence"/>
</dbReference>
<evidence type="ECO:0000313" key="1">
    <source>
        <dbReference type="EMBL" id="MET4754894.1"/>
    </source>
</evidence>
<dbReference type="RefSeq" id="WP_354011693.1">
    <property type="nucleotide sequence ID" value="NZ_JBEWTA010000003.1"/>
</dbReference>
<name>A0ABV2SC06_9GAMM</name>
<sequence length="320" mass="36770">MQIQNPVFQLDTSNQADFDNPNTALLDATESQPDSMCQRVTRFVCRTLPEAFQALATRLFSRQASILDDDGVMTYTAESRRGSQVTPEALEFFENFSSSYWPETSQPGIDEQIGLINSLKEAFPDYFKKNPFSGLIFEDKSRCNDILEGIANHYQLDLAKEQTMRMNEGWKTSPTIDNGDCLYDAIWQGLDKDEQKKLQQETGKDNYTALKEVLKREAGKYNNDIMANNHSINGDYDSLEDYLNKVDKPEEFWGRHAIEGKILAQELGFNLVLKGGCSYEAGWLNQFVEREDEKLHWSEQNTRVVYIANRKQHYSAIFKD</sequence>
<gene>
    <name evidence="1" type="ORF">V5J35_000086</name>
</gene>
<dbReference type="EMBL" id="JBEWTB010000001">
    <property type="protein sequence ID" value="MET4754894.1"/>
    <property type="molecule type" value="Genomic_DNA"/>
</dbReference>
<organism evidence="1 2">
    <name type="scientific">Endozoicomonas lisbonensis</name>
    <dbReference type="NCBI Taxonomy" id="3120522"/>
    <lineage>
        <taxon>Bacteria</taxon>
        <taxon>Pseudomonadati</taxon>
        <taxon>Pseudomonadota</taxon>
        <taxon>Gammaproteobacteria</taxon>
        <taxon>Oceanospirillales</taxon>
        <taxon>Endozoicomonadaceae</taxon>
        <taxon>Endozoicomonas</taxon>
    </lineage>
</organism>